<evidence type="ECO:0000313" key="1">
    <source>
        <dbReference type="EMBL" id="RJE24534.1"/>
    </source>
</evidence>
<keyword evidence="2" id="KW-1185">Reference proteome</keyword>
<sequence>MDKGNQLTSQALVQYWFIDNCPHAGSSRLAQGSALRALTRENGDEANVARAAEHERRRATHNAEAAGSNTEIETRIQFNYWFSSARTKALDNIRGWKSRTIAEMLEDIDNEKRSSQRENPTLNLIMVQEHQRLVRYFLDKFTADKFFEVFYWVKPHREIYKAQYDAAVMTRKSQLRIRQPVKQEEETPTNIRRLSDPNLFAYPISSHHQPHGH</sequence>
<evidence type="ECO:0000313" key="2">
    <source>
        <dbReference type="Proteomes" id="UP000266188"/>
    </source>
</evidence>
<dbReference type="AlphaFoldDB" id="A0A3A2ZYT7"/>
<proteinExistence type="predicted"/>
<name>A0A3A2ZYT7_9EURO</name>
<dbReference type="EMBL" id="MVGC01000077">
    <property type="protein sequence ID" value="RJE24534.1"/>
    <property type="molecule type" value="Genomic_DNA"/>
</dbReference>
<dbReference type="Proteomes" id="UP000266188">
    <property type="component" value="Unassembled WGS sequence"/>
</dbReference>
<accession>A0A3A2ZYT7</accession>
<comment type="caution">
    <text evidence="1">The sequence shown here is derived from an EMBL/GenBank/DDBJ whole genome shotgun (WGS) entry which is preliminary data.</text>
</comment>
<reference evidence="2" key="1">
    <citation type="submission" date="2017-02" db="EMBL/GenBank/DDBJ databases">
        <authorList>
            <person name="Tafer H."/>
            <person name="Lopandic K."/>
        </authorList>
    </citation>
    <scope>NUCLEOTIDE SEQUENCE [LARGE SCALE GENOMIC DNA]</scope>
    <source>
        <strain evidence="2">CBS 366.77</strain>
    </source>
</reference>
<gene>
    <name evidence="1" type="ORF">PHISCL_03121</name>
</gene>
<organism evidence="1 2">
    <name type="scientific">Aspergillus sclerotialis</name>
    <dbReference type="NCBI Taxonomy" id="2070753"/>
    <lineage>
        <taxon>Eukaryota</taxon>
        <taxon>Fungi</taxon>
        <taxon>Dikarya</taxon>
        <taxon>Ascomycota</taxon>
        <taxon>Pezizomycotina</taxon>
        <taxon>Eurotiomycetes</taxon>
        <taxon>Eurotiomycetidae</taxon>
        <taxon>Eurotiales</taxon>
        <taxon>Aspergillaceae</taxon>
        <taxon>Aspergillus</taxon>
        <taxon>Aspergillus subgen. Polypaecilum</taxon>
    </lineage>
</organism>
<protein>
    <submittedName>
        <fullName evidence="1">Uncharacterized protein</fullName>
    </submittedName>
</protein>